<dbReference type="InterPro" id="IPR045152">
    <property type="entry name" value="EDC4-like"/>
</dbReference>
<dbReference type="InterPro" id="IPR049404">
    <property type="entry name" value="EDC4_C"/>
</dbReference>
<dbReference type="EMBL" id="QGNW01000186">
    <property type="protein sequence ID" value="RVW87163.1"/>
    <property type="molecule type" value="Genomic_DNA"/>
</dbReference>
<evidence type="ECO:0000313" key="10">
    <source>
        <dbReference type="Proteomes" id="UP000288805"/>
    </source>
</evidence>
<evidence type="ECO:0000256" key="7">
    <source>
        <dbReference type="SAM" id="MobiDB-lite"/>
    </source>
</evidence>
<dbReference type="Gene3D" id="2.130.10.10">
    <property type="entry name" value="YVTN repeat-like/Quinoprotein amine dehydrogenase"/>
    <property type="match status" value="1"/>
</dbReference>
<dbReference type="SUPFAM" id="SSF50978">
    <property type="entry name" value="WD40 repeat-like"/>
    <property type="match status" value="1"/>
</dbReference>
<feature type="region of interest" description="Disordered" evidence="7">
    <location>
        <begin position="441"/>
        <end position="532"/>
    </location>
</feature>
<keyword evidence="6" id="KW-0175">Coiled coil</keyword>
<sequence>MRRVTDMAFFAEDVPLLASASIDGLVFIWRINEGPNEDDKAHITGKIVIAIQIVGGGTSVHPRVCWHSHKQEILVVAIGNRILKIDSTKVGKGEVFSAEEPLKCPIDKLIDGVQFVGKHDGEVTELSMCQWMTTRLASASTDGTVGIYSPNLAHSNLACANLNIGWTWVGDAAAACLDDDLNYSSLDLDHLVLVLENSECLNLKLEHETMSCEDLGGRKLVPLAVLRPHDGQPVNSVTFLTAPHRPDHIILITAGPLNREVKLWASASDEGWLLPSDIESWQCTQTLDLRSSAESRAEDAFFNQVVALPRAGLFLLANAKKNAMYAVHIEYGPYPAATRLDYIAEFTVTMPILSLTGTSDSLPDGEHVVQVYCVQTHAIQQYALDLSQCLPPPLENLELEKTDSSTSCGFNAANSAACDTLELSHGSKHIEMSVGGATPLPSILSSSSENGPIASHPVNLASSEVTSLRETATSGMESKSSALPSSISSENIHAASPPLPLSPRLSGKLSGFRSPSNSFDPSPPLSNHGGDQPILDYSIDRRMDTVRENFADAPPSGENLRKDEKNIAQNDISMVPNPPIMFKHPTHLITPSEILSASSESSQITQGMNVGEAKIHDMVVNNDPESIELEVKVVGETGIPGISKNDELECQRESHVIVAEKKEKSFCSQASDLSIQMTRDCCVETYTIEGARQVSDANVTAAVDLSPNTADERCPRFNKRCVCKDGPSPSPFNSTDSSNEPSSSSSPPSMDAAFSQLFSMQEMLDQLVNMQKEMQKQMNVMVAVPVTKESRRLEASLGRSMEKVVKANSDALWARFQEENTKHEKLDRDRMQQLTNLITNCINKDLPSMLEKTIKKEIAAVGPAVARAITPVIEKTISSAISESFQKGLGDKVVNQLEKLVNSKLESAMARQIQVQFQTSGKQALQDALRSTLEAAVIPAFEIACKTMFDQVDSTFQKGLIKHTSGVQQQFESTHSILAVALRDAINSASSITKTLSGELADGQRQILAIAAAGANSKAVNPLVTQLSNGPLAGLHEMAEAPLDPTKELSRLISERKFEEAFTGALHRSDVSIVSWLCSLVDLQGILSLVPLPLSQGVLLALLQQLACDISKETPRKLAWMTDVAVAINPGDPMIALHVRPIFEQVYQILGHQRNQPTTSAAEASSIRLLMHVVNSVLLSCK</sequence>
<dbReference type="Proteomes" id="UP000288805">
    <property type="component" value="Unassembled WGS sequence"/>
</dbReference>
<gene>
    <name evidence="9" type="primary">VCS_1</name>
    <name evidence="9" type="ORF">CK203_026999</name>
</gene>
<dbReference type="Gene3D" id="1.10.220.100">
    <property type="entry name" value="conserved c-terminal region of ge- 1"/>
    <property type="match status" value="1"/>
</dbReference>
<evidence type="ECO:0000256" key="3">
    <source>
        <dbReference type="ARBA" id="ARBA00022490"/>
    </source>
</evidence>
<dbReference type="Pfam" id="PF21289">
    <property type="entry name" value="EDC4_C"/>
    <property type="match status" value="1"/>
</dbReference>
<keyword evidence="4" id="KW-0853">WD repeat</keyword>
<evidence type="ECO:0000256" key="1">
    <source>
        <dbReference type="ARBA" id="ARBA00004201"/>
    </source>
</evidence>
<proteinExistence type="inferred from homology"/>
<evidence type="ECO:0000256" key="6">
    <source>
        <dbReference type="ARBA" id="ARBA00023054"/>
    </source>
</evidence>
<dbReference type="GO" id="GO:0031087">
    <property type="term" value="P:deadenylation-independent decapping of nuclear-transcribed mRNA"/>
    <property type="evidence" value="ECO:0007669"/>
    <property type="project" value="InterPro"/>
</dbReference>
<organism evidence="9 10">
    <name type="scientific">Vitis vinifera</name>
    <name type="common">Grape</name>
    <dbReference type="NCBI Taxonomy" id="29760"/>
    <lineage>
        <taxon>Eukaryota</taxon>
        <taxon>Viridiplantae</taxon>
        <taxon>Streptophyta</taxon>
        <taxon>Embryophyta</taxon>
        <taxon>Tracheophyta</taxon>
        <taxon>Spermatophyta</taxon>
        <taxon>Magnoliopsida</taxon>
        <taxon>eudicotyledons</taxon>
        <taxon>Gunneridae</taxon>
        <taxon>Pentapetalae</taxon>
        <taxon>rosids</taxon>
        <taxon>Vitales</taxon>
        <taxon>Vitaceae</taxon>
        <taxon>Viteae</taxon>
        <taxon>Vitis</taxon>
    </lineage>
</organism>
<dbReference type="InterPro" id="IPR036322">
    <property type="entry name" value="WD40_repeat_dom_sf"/>
</dbReference>
<protein>
    <submittedName>
        <fullName evidence="9">Enhancer of mRNA-decapping protein 4</fullName>
    </submittedName>
</protein>
<evidence type="ECO:0000256" key="4">
    <source>
        <dbReference type="ARBA" id="ARBA00022574"/>
    </source>
</evidence>
<dbReference type="AlphaFoldDB" id="A0A438HRS7"/>
<feature type="domain" description="Enhancer of mRNA-decapping protein 4 C-terminal" evidence="8">
    <location>
        <begin position="1051"/>
        <end position="1159"/>
    </location>
</feature>
<dbReference type="GO" id="GO:0000932">
    <property type="term" value="C:P-body"/>
    <property type="evidence" value="ECO:0007669"/>
    <property type="project" value="UniProtKB-SubCell"/>
</dbReference>
<reference evidence="9 10" key="1">
    <citation type="journal article" date="2018" name="PLoS Genet.">
        <title>Population sequencing reveals clonal diversity and ancestral inbreeding in the grapevine cultivar Chardonnay.</title>
        <authorList>
            <person name="Roach M.J."/>
            <person name="Johnson D.L."/>
            <person name="Bohlmann J."/>
            <person name="van Vuuren H.J."/>
            <person name="Jones S.J."/>
            <person name="Pretorius I.S."/>
            <person name="Schmidt S.A."/>
            <person name="Borneman A.R."/>
        </authorList>
    </citation>
    <scope>NUCLEOTIDE SEQUENCE [LARGE SCALE GENOMIC DNA]</scope>
    <source>
        <strain evidence="10">cv. Chardonnay</strain>
        <tissue evidence="9">Leaf</tissue>
    </source>
</reference>
<comment type="similarity">
    <text evidence="2">Belongs to the WD repeat EDC4 family.</text>
</comment>
<dbReference type="PANTHER" id="PTHR15598">
    <property type="entry name" value="ENHANCER OF MRNA-DECAPPING PROTEIN 4"/>
    <property type="match status" value="1"/>
</dbReference>
<evidence type="ECO:0000256" key="2">
    <source>
        <dbReference type="ARBA" id="ARBA00009639"/>
    </source>
</evidence>
<comment type="caution">
    <text evidence="9">The sequence shown here is derived from an EMBL/GenBank/DDBJ whole genome shotgun (WGS) entry which is preliminary data.</text>
</comment>
<feature type="region of interest" description="Disordered" evidence="7">
    <location>
        <begin position="725"/>
        <end position="751"/>
    </location>
</feature>
<dbReference type="InterPro" id="IPR044938">
    <property type="entry name" value="EDC4_C_sf"/>
</dbReference>
<feature type="compositionally biased region" description="Low complexity" evidence="7">
    <location>
        <begin position="734"/>
        <end position="749"/>
    </location>
</feature>
<comment type="subcellular location">
    <subcellularLocation>
        <location evidence="1">Cytoplasm</location>
        <location evidence="1">P-body</location>
    </subcellularLocation>
</comment>
<name>A0A438HRS7_VITVI</name>
<keyword evidence="5" id="KW-0677">Repeat</keyword>
<feature type="compositionally biased region" description="Low complexity" evidence="7">
    <location>
        <begin position="478"/>
        <end position="489"/>
    </location>
</feature>
<feature type="compositionally biased region" description="Polar residues" evidence="7">
    <location>
        <begin position="460"/>
        <end position="477"/>
    </location>
</feature>
<keyword evidence="3" id="KW-0963">Cytoplasm</keyword>
<dbReference type="PANTHER" id="PTHR15598:SF7">
    <property type="entry name" value="ENHANCER OF MRNA-DECAPPING-LIKE PROTEIN"/>
    <property type="match status" value="1"/>
</dbReference>
<accession>A0A438HRS7</accession>
<evidence type="ECO:0000256" key="5">
    <source>
        <dbReference type="ARBA" id="ARBA00022737"/>
    </source>
</evidence>
<dbReference type="InterPro" id="IPR015943">
    <property type="entry name" value="WD40/YVTN_repeat-like_dom_sf"/>
</dbReference>
<evidence type="ECO:0000259" key="8">
    <source>
        <dbReference type="Pfam" id="PF21289"/>
    </source>
</evidence>
<dbReference type="FunFam" id="1.10.220.100:FF:000001">
    <property type="entry name" value="Enhancer of mRNA-decapping protein 4"/>
    <property type="match status" value="1"/>
</dbReference>
<evidence type="ECO:0000313" key="9">
    <source>
        <dbReference type="EMBL" id="RVW87163.1"/>
    </source>
</evidence>